<evidence type="ECO:0000256" key="1">
    <source>
        <dbReference type="SAM" id="MobiDB-lite"/>
    </source>
</evidence>
<name>A0A7E4VEQ7_PANRE</name>
<reference evidence="3" key="2">
    <citation type="submission" date="2020-10" db="UniProtKB">
        <authorList>
            <consortium name="WormBaseParasite"/>
        </authorList>
    </citation>
    <scope>IDENTIFICATION</scope>
</reference>
<dbReference type="AlphaFoldDB" id="A0A7E4VEQ7"/>
<keyword evidence="2" id="KW-1185">Reference proteome</keyword>
<proteinExistence type="predicted"/>
<dbReference type="WBParaSite" id="Pan_g19337.t3">
    <property type="protein sequence ID" value="Pan_g19337.t3"/>
    <property type="gene ID" value="Pan_g19337"/>
</dbReference>
<feature type="region of interest" description="Disordered" evidence="1">
    <location>
        <begin position="137"/>
        <end position="187"/>
    </location>
</feature>
<sequence length="187" mass="20509">MTKSKLPNSKNKAMFTCGEESGSQSWLAGHSRAVSRLVGGWKCECEHFGHTRYLGIGNRRLIGFCAIEVVSDSDRGQTRTVPPNMNFKLCHVLIFAAIVAYVGADSQPMEEGVLADNKPKLMIDPPMQEAHISLNRQPRAAGGATVQDDNQPRLSEDPPMEEGVLADDQPRLSVDPPHQEAHISLNH</sequence>
<organism evidence="2 3">
    <name type="scientific">Panagrellus redivivus</name>
    <name type="common">Microworm</name>
    <dbReference type="NCBI Taxonomy" id="6233"/>
    <lineage>
        <taxon>Eukaryota</taxon>
        <taxon>Metazoa</taxon>
        <taxon>Ecdysozoa</taxon>
        <taxon>Nematoda</taxon>
        <taxon>Chromadorea</taxon>
        <taxon>Rhabditida</taxon>
        <taxon>Tylenchina</taxon>
        <taxon>Panagrolaimomorpha</taxon>
        <taxon>Panagrolaimoidea</taxon>
        <taxon>Panagrolaimidae</taxon>
        <taxon>Panagrellus</taxon>
    </lineage>
</organism>
<evidence type="ECO:0000313" key="2">
    <source>
        <dbReference type="Proteomes" id="UP000492821"/>
    </source>
</evidence>
<protein>
    <submittedName>
        <fullName evidence="3">Secreted protein</fullName>
    </submittedName>
</protein>
<evidence type="ECO:0000313" key="3">
    <source>
        <dbReference type="WBParaSite" id="Pan_g19337.t3"/>
    </source>
</evidence>
<accession>A0A7E4VEQ7</accession>
<dbReference type="Proteomes" id="UP000492821">
    <property type="component" value="Unassembled WGS sequence"/>
</dbReference>
<reference evidence="2" key="1">
    <citation type="journal article" date="2013" name="Genetics">
        <title>The draft genome and transcriptome of Panagrellus redivivus are shaped by the harsh demands of a free-living lifestyle.</title>
        <authorList>
            <person name="Srinivasan J."/>
            <person name="Dillman A.R."/>
            <person name="Macchietto M.G."/>
            <person name="Heikkinen L."/>
            <person name="Lakso M."/>
            <person name="Fracchia K.M."/>
            <person name="Antoshechkin I."/>
            <person name="Mortazavi A."/>
            <person name="Wong G."/>
            <person name="Sternberg P.W."/>
        </authorList>
    </citation>
    <scope>NUCLEOTIDE SEQUENCE [LARGE SCALE GENOMIC DNA]</scope>
    <source>
        <strain evidence="2">MT8872</strain>
    </source>
</reference>